<comment type="caution">
    <text evidence="10">The sequence shown here is derived from an EMBL/GenBank/DDBJ whole genome shotgun (WGS) entry which is preliminary data.</text>
</comment>
<organism evidence="10 11">
    <name type="scientific">Cytobacillus solani</name>
    <dbReference type="NCBI Taxonomy" id="1637975"/>
    <lineage>
        <taxon>Bacteria</taxon>
        <taxon>Bacillati</taxon>
        <taxon>Bacillota</taxon>
        <taxon>Bacilli</taxon>
        <taxon>Bacillales</taxon>
        <taxon>Bacillaceae</taxon>
        <taxon>Cytobacillus</taxon>
    </lineage>
</organism>
<gene>
    <name evidence="8" type="primary">ezrA</name>
    <name evidence="10" type="ORF">AN957_20975</name>
</gene>
<feature type="topological domain" description="Cytoplasmic" evidence="8">
    <location>
        <begin position="22"/>
        <end position="562"/>
    </location>
</feature>
<keyword evidence="7 8" id="KW-0131">Cell cycle</keyword>
<dbReference type="GO" id="GO:0000921">
    <property type="term" value="P:septin ring assembly"/>
    <property type="evidence" value="ECO:0007669"/>
    <property type="project" value="InterPro"/>
</dbReference>
<dbReference type="AlphaFoldDB" id="A0A0Q3QTF4"/>
<protein>
    <recommendedName>
        <fullName evidence="8">Septation ring formation regulator EzrA</fullName>
    </recommendedName>
</protein>
<comment type="subcellular location">
    <subcellularLocation>
        <location evidence="8">Cell membrane</location>
        <topology evidence="8">Single-pass membrane protein</topology>
    </subcellularLocation>
    <text evidence="8">Colocalized with FtsZ to the nascent septal site.</text>
</comment>
<keyword evidence="11" id="KW-1185">Reference proteome</keyword>
<dbReference type="Proteomes" id="UP000050996">
    <property type="component" value="Unassembled WGS sequence"/>
</dbReference>
<keyword evidence="6 8" id="KW-0717">Septation</keyword>
<feature type="coiled-coil region" evidence="8">
    <location>
        <begin position="112"/>
        <end position="143"/>
    </location>
</feature>
<dbReference type="RefSeq" id="WP_053477317.1">
    <property type="nucleotide sequence ID" value="NZ_CP041305.1"/>
</dbReference>
<keyword evidence="8" id="KW-1003">Cell membrane</keyword>
<keyword evidence="5 8" id="KW-0472">Membrane</keyword>
<dbReference type="Pfam" id="PF06160">
    <property type="entry name" value="EzrA"/>
    <property type="match status" value="1"/>
</dbReference>
<evidence type="ECO:0000256" key="7">
    <source>
        <dbReference type="ARBA" id="ARBA00023306"/>
    </source>
</evidence>
<evidence type="ECO:0000256" key="9">
    <source>
        <dbReference type="SAM" id="Phobius"/>
    </source>
</evidence>
<name>A0A0Q3QTF4_9BACI</name>
<evidence type="ECO:0000256" key="3">
    <source>
        <dbReference type="ARBA" id="ARBA00022989"/>
    </source>
</evidence>
<dbReference type="NCBIfam" id="NF003413">
    <property type="entry name" value="PRK04778.1-7"/>
    <property type="match status" value="1"/>
</dbReference>
<evidence type="ECO:0000313" key="11">
    <source>
        <dbReference type="Proteomes" id="UP000050996"/>
    </source>
</evidence>
<evidence type="ECO:0000256" key="8">
    <source>
        <dbReference type="HAMAP-Rule" id="MF_00728"/>
    </source>
</evidence>
<comment type="function">
    <text evidence="8">Negative regulator of FtsZ ring formation; modulates the frequency and position of FtsZ ring formation. Inhibits FtsZ ring formation at polar sites. Interacts either with FtsZ or with one of its binding partners to promote depolymerization.</text>
</comment>
<evidence type="ECO:0000256" key="6">
    <source>
        <dbReference type="ARBA" id="ARBA00023210"/>
    </source>
</evidence>
<evidence type="ECO:0000256" key="4">
    <source>
        <dbReference type="ARBA" id="ARBA00023054"/>
    </source>
</evidence>
<feature type="transmembrane region" description="Helical" evidence="9">
    <location>
        <begin position="6"/>
        <end position="21"/>
    </location>
</feature>
<evidence type="ECO:0000256" key="5">
    <source>
        <dbReference type="ARBA" id="ARBA00023136"/>
    </source>
</evidence>
<comment type="similarity">
    <text evidence="8">Belongs to the EzrA family.</text>
</comment>
<dbReference type="InterPro" id="IPR010379">
    <property type="entry name" value="EzrA"/>
</dbReference>
<evidence type="ECO:0000256" key="2">
    <source>
        <dbReference type="ARBA" id="ARBA00022692"/>
    </source>
</evidence>
<keyword evidence="4 8" id="KW-0175">Coiled coil</keyword>
<evidence type="ECO:0000313" key="10">
    <source>
        <dbReference type="EMBL" id="KQL20824.1"/>
    </source>
</evidence>
<dbReference type="PATRIC" id="fig|1637975.4.peg.4175"/>
<keyword evidence="1 8" id="KW-0132">Cell division</keyword>
<dbReference type="GO" id="GO:0005940">
    <property type="term" value="C:septin ring"/>
    <property type="evidence" value="ECO:0007669"/>
    <property type="project" value="InterPro"/>
</dbReference>
<reference evidence="10 11" key="1">
    <citation type="submission" date="2015-09" db="EMBL/GenBank/DDBJ databases">
        <title>Genome sequencing project for genomic taxonomy and phylogenomics of Bacillus-like bacteria.</title>
        <authorList>
            <person name="Liu B."/>
            <person name="Wang J."/>
            <person name="Zhu Y."/>
            <person name="Liu G."/>
            <person name="Chen Q."/>
            <person name="Chen Z."/>
            <person name="Lan J."/>
            <person name="Che J."/>
            <person name="Ge C."/>
            <person name="Shi H."/>
            <person name="Pan Z."/>
            <person name="Liu X."/>
        </authorList>
    </citation>
    <scope>NUCLEOTIDE SEQUENCE [LARGE SCALE GENOMIC DNA]</scope>
    <source>
        <strain evidence="10 11">FJAT-18043</strain>
    </source>
</reference>
<dbReference type="HAMAP" id="MF_00728">
    <property type="entry name" value="EzrA"/>
    <property type="match status" value="1"/>
</dbReference>
<keyword evidence="3 8" id="KW-1133">Transmembrane helix</keyword>
<dbReference type="GO" id="GO:0005886">
    <property type="term" value="C:plasma membrane"/>
    <property type="evidence" value="ECO:0007669"/>
    <property type="project" value="UniProtKB-SubCell"/>
</dbReference>
<sequence length="562" mass="66091">MEWIIGVIVILIGLFLTGFILKKKYFKEIDRLEAWKMDIVNRPVLEEMSKVKQLNMTGQTEELFERWRTEWDDIVTAQLPNVEEYLFDAEEFIDKYRFNKAKQVQGEIDKYLTEIEENIKKLLNELNDLVGSEEKNRTEIEELKDIYRENKKTLLAHRHTYGKAADILEKQLDESFAKFQDFNEKTESGNYLEAREIVLTIQAELDHVKEKMEVIPSFMVECFSKIPAQLKELKDGYKDMLEQGFILDHIQLEKETERLEESIKGYAILIEQTEITDVQKGISDVKDSIDLLYDLLEEEVHSRHFIDKQDEVTRNMLFTNREINKQLKNELEIVRQSYHVSDKDIEVQTQLEKRLTQLVKRFEVLEHKIVSQTTAHSILKAELDEIRSQLEEVEDEHASFAEKLQMLRKDEMSAREKVKELRKKMAETVRRVSKSNVPGLPQDYKYLMQDAKESIENVIAKLEEQPLNIQTIQQYLEVAVLTVEKVVNTTDEMIETIVLVEKVIQYGNRYRSRYPSVEKGLLEAESLFRGYDYRTALEQAATTIEEIDPGAIKRIEELTSEQ</sequence>
<proteinExistence type="inferred from homology"/>
<feature type="coiled-coil region" evidence="8">
    <location>
        <begin position="348"/>
        <end position="431"/>
    </location>
</feature>
<keyword evidence="2 8" id="KW-0812">Transmembrane</keyword>
<feature type="topological domain" description="Extracellular" evidence="8">
    <location>
        <begin position="1"/>
        <end position="2"/>
    </location>
</feature>
<evidence type="ECO:0000256" key="1">
    <source>
        <dbReference type="ARBA" id="ARBA00022618"/>
    </source>
</evidence>
<dbReference type="STRING" id="1637975.AN957_20975"/>
<dbReference type="GO" id="GO:0000917">
    <property type="term" value="P:division septum assembly"/>
    <property type="evidence" value="ECO:0007669"/>
    <property type="project" value="UniProtKB-KW"/>
</dbReference>
<dbReference type="EMBL" id="LJIX01000006">
    <property type="protein sequence ID" value="KQL20824.1"/>
    <property type="molecule type" value="Genomic_DNA"/>
</dbReference>
<accession>A0A0Q3QTF4</accession>